<dbReference type="Proteomes" id="UP001597545">
    <property type="component" value="Unassembled WGS sequence"/>
</dbReference>
<dbReference type="RefSeq" id="WP_380905416.1">
    <property type="nucleotide sequence ID" value="NZ_JBHUEG010000009.1"/>
</dbReference>
<evidence type="ECO:0000256" key="1">
    <source>
        <dbReference type="SAM" id="SignalP"/>
    </source>
</evidence>
<reference evidence="4" key="1">
    <citation type="journal article" date="2019" name="Int. J. Syst. Evol. Microbiol.">
        <title>The Global Catalogue of Microorganisms (GCM) 10K type strain sequencing project: providing services to taxonomists for standard genome sequencing and annotation.</title>
        <authorList>
            <consortium name="The Broad Institute Genomics Platform"/>
            <consortium name="The Broad Institute Genome Sequencing Center for Infectious Disease"/>
            <person name="Wu L."/>
            <person name="Ma J."/>
        </authorList>
    </citation>
    <scope>NUCLEOTIDE SEQUENCE [LARGE SCALE GENOMIC DNA]</scope>
    <source>
        <strain evidence="4">KCTC 42662</strain>
    </source>
</reference>
<keyword evidence="4" id="KW-1185">Reference proteome</keyword>
<dbReference type="EMBL" id="JBHULR010000009">
    <property type="protein sequence ID" value="MFD2549097.1"/>
    <property type="molecule type" value="Genomic_DNA"/>
</dbReference>
<accession>A0ABW5KJQ2</accession>
<feature type="domain" description="Lipocalin-like" evidence="2">
    <location>
        <begin position="40"/>
        <end position="138"/>
    </location>
</feature>
<dbReference type="InterPro" id="IPR024311">
    <property type="entry name" value="Lipocalin-like"/>
</dbReference>
<keyword evidence="1" id="KW-0732">Signal</keyword>
<organism evidence="3 4">
    <name type="scientific">Sphingobacterium suaedae</name>
    <dbReference type="NCBI Taxonomy" id="1686402"/>
    <lineage>
        <taxon>Bacteria</taxon>
        <taxon>Pseudomonadati</taxon>
        <taxon>Bacteroidota</taxon>
        <taxon>Sphingobacteriia</taxon>
        <taxon>Sphingobacteriales</taxon>
        <taxon>Sphingobacteriaceae</taxon>
        <taxon>Sphingobacterium</taxon>
    </lineage>
</organism>
<gene>
    <name evidence="3" type="ORF">ACFSR5_15715</name>
</gene>
<protein>
    <submittedName>
        <fullName evidence="3">Lipocalin family protein</fullName>
    </submittedName>
</protein>
<evidence type="ECO:0000313" key="3">
    <source>
        <dbReference type="EMBL" id="MFD2549097.1"/>
    </source>
</evidence>
<evidence type="ECO:0000259" key="2">
    <source>
        <dbReference type="Pfam" id="PF13648"/>
    </source>
</evidence>
<evidence type="ECO:0000313" key="4">
    <source>
        <dbReference type="Proteomes" id="UP001597545"/>
    </source>
</evidence>
<name>A0ABW5KJQ2_9SPHI</name>
<feature type="signal peptide" evidence="1">
    <location>
        <begin position="1"/>
        <end position="25"/>
    </location>
</feature>
<dbReference type="Pfam" id="PF13648">
    <property type="entry name" value="Lipocalin_4"/>
    <property type="match status" value="1"/>
</dbReference>
<comment type="caution">
    <text evidence="3">The sequence shown here is derived from an EMBL/GenBank/DDBJ whole genome shotgun (WGS) entry which is preliminary data.</text>
</comment>
<dbReference type="PROSITE" id="PS51257">
    <property type="entry name" value="PROKAR_LIPOPROTEIN"/>
    <property type="match status" value="1"/>
</dbReference>
<feature type="chain" id="PRO_5046401358" evidence="1">
    <location>
        <begin position="26"/>
        <end position="159"/>
    </location>
</feature>
<sequence>MKIIRLLTMVLLSSLSTILTSACQATGSNKNNQITFVDKKWKLHTFTVNPSVDWDLNGTQDTDIFALLDPCDRDDFLMFRRDGVIIRFVGTEKCDEEDEDQLEDGTWTTEQNNTIVFRREDHEDKAEILESTADKLVLVHRFKSTDGISHKLTAEYRLK</sequence>
<proteinExistence type="predicted"/>